<accession>A0ABM7NTB3</accession>
<dbReference type="InterPro" id="IPR036770">
    <property type="entry name" value="Ankyrin_rpt-contain_sf"/>
</dbReference>
<keyword evidence="1" id="KW-0677">Repeat</keyword>
<dbReference type="Gene3D" id="1.25.40.20">
    <property type="entry name" value="Ankyrin repeat-containing domain"/>
    <property type="match status" value="1"/>
</dbReference>
<reference evidence="3 4" key="1">
    <citation type="submission" date="2021-02" db="EMBL/GenBank/DDBJ databases">
        <title>Cotonvirus japonicus, which uses Golgi apparatus of host cells for its virion factory, phylogenetically links tailed tupanvirus and icosahedral mimivirus.</title>
        <authorList>
            <person name="Takahashi H."/>
            <person name="Fukaya S."/>
            <person name="Song C."/>
            <person name="Murata K."/>
            <person name="Takemura M."/>
        </authorList>
    </citation>
    <scope>NUCLEOTIDE SEQUENCE [LARGE SCALE GENOMIC DNA]</scope>
</reference>
<dbReference type="PROSITE" id="PS50088">
    <property type="entry name" value="ANK_REPEAT"/>
    <property type="match status" value="1"/>
</dbReference>
<dbReference type="GeneID" id="80558615"/>
<evidence type="ECO:0000313" key="3">
    <source>
        <dbReference type="EMBL" id="BCS83410.1"/>
    </source>
</evidence>
<protein>
    <submittedName>
        <fullName evidence="3">Ankyrin repeat protein</fullName>
    </submittedName>
</protein>
<dbReference type="PANTHER" id="PTHR24123:SF141">
    <property type="entry name" value="ANKYRIN 2, ISOFORM U"/>
    <property type="match status" value="1"/>
</dbReference>
<organism evidence="3 4">
    <name type="scientific">Cotonvirus japonicus</name>
    <dbReference type="NCBI Taxonomy" id="2811091"/>
    <lineage>
        <taxon>Viruses</taxon>
        <taxon>Varidnaviria</taxon>
        <taxon>Bamfordvirae</taxon>
        <taxon>Nucleocytoviricota</taxon>
        <taxon>Megaviricetes</taxon>
        <taxon>Imitervirales</taxon>
        <taxon>Mimiviridae</taxon>
        <taxon>Megamimivirinae</taxon>
        <taxon>Cotonvirus</taxon>
        <taxon>Cotonvirus japonicum</taxon>
    </lineage>
</organism>
<keyword evidence="4" id="KW-1185">Reference proteome</keyword>
<dbReference type="InterPro" id="IPR051165">
    <property type="entry name" value="Multifunctional_ANK_Repeat"/>
</dbReference>
<name>A0ABM7NTB3_9VIRU</name>
<proteinExistence type="predicted"/>
<evidence type="ECO:0000256" key="1">
    <source>
        <dbReference type="ARBA" id="ARBA00022737"/>
    </source>
</evidence>
<dbReference type="SMART" id="SM00248">
    <property type="entry name" value="ANK"/>
    <property type="match status" value="4"/>
</dbReference>
<evidence type="ECO:0000313" key="4">
    <source>
        <dbReference type="Proteomes" id="UP001321479"/>
    </source>
</evidence>
<dbReference type="PANTHER" id="PTHR24123">
    <property type="entry name" value="ANKYRIN REPEAT-CONTAINING"/>
    <property type="match status" value="1"/>
</dbReference>
<sequence>MPSYNKFYISPNDDDYNINCRTCYLHFTEDKLDYYTNNLSQEFIEKLSKVECHDIITYFIITNNLNCFKKIFPYTEITNENIWHLAISNDSYDIVEYLLNNGFDVNCDNYYAVNVIISNIHMSNSSLINPKSKMDLLNLIINYGGDLVNNNNKPFSLAVQNSSLDCMKILVKHGIDFYVNQEKNIMRAVYNDDSDILKFLIDLGLNVFFNNNEPLREAIAHAYFDNVKLLITFGADLNDITLDNIIDCITMEGINILKLLIDNDYDFKCLENNIYGQYNLNEVVDYLGKSGKSLKNLLVGLILYAQDHPRY</sequence>
<dbReference type="RefSeq" id="YP_010842018.1">
    <property type="nucleotide sequence ID" value="NC_079139.1"/>
</dbReference>
<dbReference type="EMBL" id="AP024483">
    <property type="protein sequence ID" value="BCS83410.1"/>
    <property type="molecule type" value="Genomic_DNA"/>
</dbReference>
<dbReference type="Pfam" id="PF00023">
    <property type="entry name" value="Ank"/>
    <property type="match status" value="1"/>
</dbReference>
<keyword evidence="2" id="KW-0040">ANK repeat</keyword>
<dbReference type="InterPro" id="IPR002110">
    <property type="entry name" value="Ankyrin_rpt"/>
</dbReference>
<evidence type="ECO:0000256" key="2">
    <source>
        <dbReference type="ARBA" id="ARBA00023043"/>
    </source>
</evidence>
<dbReference type="Proteomes" id="UP001321479">
    <property type="component" value="Segment"/>
</dbReference>
<dbReference type="SUPFAM" id="SSF48403">
    <property type="entry name" value="Ankyrin repeat"/>
    <property type="match status" value="1"/>
</dbReference>